<dbReference type="PANTHER" id="PTHR41291">
    <property type="entry name" value="DNA ALKYLATION REPAIR PROTEIN"/>
    <property type="match status" value="1"/>
</dbReference>
<keyword evidence="2" id="KW-1185">Reference proteome</keyword>
<dbReference type="SUPFAM" id="SSF48371">
    <property type="entry name" value="ARM repeat"/>
    <property type="match status" value="1"/>
</dbReference>
<dbReference type="STRING" id="180332.GCA_000797495_00541"/>
<protein>
    <submittedName>
        <fullName evidence="1">DNA alkylation repair enzyme</fullName>
    </submittedName>
</protein>
<gene>
    <name evidence="1" type="ORF">DSM106044_01109</name>
</gene>
<comment type="caution">
    <text evidence="1">The sequence shown here is derived from an EMBL/GenBank/DDBJ whole genome shotgun (WGS) entry which is preliminary data.</text>
</comment>
<evidence type="ECO:0000313" key="1">
    <source>
        <dbReference type="EMBL" id="TLD02072.1"/>
    </source>
</evidence>
<organism evidence="1 2">
    <name type="scientific">Robinsoniella peoriensis</name>
    <dbReference type="NCBI Taxonomy" id="180332"/>
    <lineage>
        <taxon>Bacteria</taxon>
        <taxon>Bacillati</taxon>
        <taxon>Bacillota</taxon>
        <taxon>Clostridia</taxon>
        <taxon>Lachnospirales</taxon>
        <taxon>Lachnospiraceae</taxon>
        <taxon>Robinsoniella</taxon>
    </lineage>
</organism>
<accession>A0A4U8QAL6</accession>
<dbReference type="CDD" id="cd06561">
    <property type="entry name" value="AlkD_like"/>
    <property type="match status" value="1"/>
</dbReference>
<evidence type="ECO:0000313" key="2">
    <source>
        <dbReference type="Proteomes" id="UP000306509"/>
    </source>
</evidence>
<dbReference type="EMBL" id="QGQD01000023">
    <property type="protein sequence ID" value="TLD02072.1"/>
    <property type="molecule type" value="Genomic_DNA"/>
</dbReference>
<dbReference type="AlphaFoldDB" id="A0A4U8QAL6"/>
<dbReference type="Gene3D" id="1.25.10.90">
    <property type="match status" value="1"/>
</dbReference>
<reference evidence="1 2" key="1">
    <citation type="journal article" date="2019" name="Anaerobe">
        <title>Detection of Robinsoniella peoriensis in multiple bone samples of a trauma patient.</title>
        <authorList>
            <person name="Schrottner P."/>
            <person name="Hartwich K."/>
            <person name="Bunk B."/>
            <person name="Schober I."/>
            <person name="Helbig S."/>
            <person name="Rudolph W.W."/>
            <person name="Gunzer F."/>
        </authorList>
    </citation>
    <scope>NUCLEOTIDE SEQUENCE [LARGE SCALE GENOMIC DNA]</scope>
    <source>
        <strain evidence="1 2">DSM 106044</strain>
    </source>
</reference>
<dbReference type="PANTHER" id="PTHR41291:SF1">
    <property type="entry name" value="DNA ALKYLATION REPAIR PROTEIN"/>
    <property type="match status" value="1"/>
</dbReference>
<name>A0A4U8QAL6_9FIRM</name>
<dbReference type="Proteomes" id="UP000306509">
    <property type="component" value="Unassembled WGS sequence"/>
</dbReference>
<sequence>MSREFKEIMKQLSEMGDDKRKKYNKKLGADDNQFGIAMGKLRALAKQIKTNHTLALELWESRNYDAMVLAAMLFDSKLLREQDFEELIKDAYTSNLVDELIFRALSLSSYAKQYLKKWAKIDDDRIGQGGWDLAVALLIKGELPDDEIEELLVYIEEHLAGAPAAKQWAMNRFLCEVGIRDDKYTDRCIAMGEKLGIYKELKVAKGCTSAYAPEWIQKGIENRRKANNRKNNH</sequence>
<dbReference type="InterPro" id="IPR016024">
    <property type="entry name" value="ARM-type_fold"/>
</dbReference>
<proteinExistence type="predicted"/>
<dbReference type="InterPro" id="IPR014825">
    <property type="entry name" value="DNA_alkylation"/>
</dbReference>
<dbReference type="Pfam" id="PF08713">
    <property type="entry name" value="DNA_alkylation"/>
    <property type="match status" value="1"/>
</dbReference>
<dbReference type="RefSeq" id="WP_138001975.1">
    <property type="nucleotide sequence ID" value="NZ_QGQD01000023.1"/>
</dbReference>